<dbReference type="Proteomes" id="UP001054902">
    <property type="component" value="Unassembled WGS sequence"/>
</dbReference>
<organism evidence="2 3">
    <name type="scientific">Chaetoceros tenuissimus</name>
    <dbReference type="NCBI Taxonomy" id="426638"/>
    <lineage>
        <taxon>Eukaryota</taxon>
        <taxon>Sar</taxon>
        <taxon>Stramenopiles</taxon>
        <taxon>Ochrophyta</taxon>
        <taxon>Bacillariophyta</taxon>
        <taxon>Coscinodiscophyceae</taxon>
        <taxon>Chaetocerotophycidae</taxon>
        <taxon>Chaetocerotales</taxon>
        <taxon>Chaetocerotaceae</taxon>
        <taxon>Chaetoceros</taxon>
    </lineage>
</organism>
<dbReference type="EMBL" id="BLLK01000061">
    <property type="protein sequence ID" value="GFH58249.1"/>
    <property type="molecule type" value="Genomic_DNA"/>
</dbReference>
<accession>A0AAD3HCL5</accession>
<protein>
    <submittedName>
        <fullName evidence="2">Uncharacterized protein</fullName>
    </submittedName>
</protein>
<evidence type="ECO:0000313" key="2">
    <source>
        <dbReference type="EMBL" id="GFH58249.1"/>
    </source>
</evidence>
<evidence type="ECO:0000256" key="1">
    <source>
        <dbReference type="SAM" id="MobiDB-lite"/>
    </source>
</evidence>
<keyword evidence="3" id="KW-1185">Reference proteome</keyword>
<name>A0AAD3HCL5_9STRA</name>
<dbReference type="AlphaFoldDB" id="A0AAD3HCL5"/>
<proteinExistence type="predicted"/>
<evidence type="ECO:0000313" key="3">
    <source>
        <dbReference type="Proteomes" id="UP001054902"/>
    </source>
</evidence>
<reference evidence="2 3" key="1">
    <citation type="journal article" date="2021" name="Sci. Rep.">
        <title>The genome of the diatom Chaetoceros tenuissimus carries an ancient integrated fragment of an extant virus.</title>
        <authorList>
            <person name="Hongo Y."/>
            <person name="Kimura K."/>
            <person name="Takaki Y."/>
            <person name="Yoshida Y."/>
            <person name="Baba S."/>
            <person name="Kobayashi G."/>
            <person name="Nagasaki K."/>
            <person name="Hano T."/>
            <person name="Tomaru Y."/>
        </authorList>
    </citation>
    <scope>NUCLEOTIDE SEQUENCE [LARGE SCALE GENOMIC DNA]</scope>
    <source>
        <strain evidence="2 3">NIES-3715</strain>
    </source>
</reference>
<gene>
    <name evidence="2" type="ORF">CTEN210_14725</name>
</gene>
<feature type="region of interest" description="Disordered" evidence="1">
    <location>
        <begin position="1"/>
        <end position="23"/>
    </location>
</feature>
<comment type="caution">
    <text evidence="2">The sequence shown here is derived from an EMBL/GenBank/DDBJ whole genome shotgun (WGS) entry which is preliminary data.</text>
</comment>
<sequence>MATSNTDYQSSLPPAPSSSSARYPKEYMDPDYWNPQHELFEIIDWDKFLAKNPAPPRVYDPPQRKSFFDSNLNIPLWWWNRSLFCKPLHRCVPGAKKTRSRISDDSSKLVKDMLGPSPNSQFIPEPFRNKLIWTEDNVAPETLVSFNRWAWRSQVEGGRVIGLGSLKYDWTVDNSCWGAAFGFFQQTRFATVQASPDGKWLALYTLSSPEKVGNYLFMYIVQEGDEFTTPDGKIIDNIKPGDIARLSWVGTDPYECDNSKLSYYYFPKVVATLNESTGVHELNDIHYANLLQNATNDSDKCCQTCCYTCTCCWSAEDRFEFQVNNINDVQVYAKAPSPPTAEAIDRL</sequence>